<gene>
    <name evidence="2" type="ORF">PQ465_11150</name>
</gene>
<organism evidence="2 3">
    <name type="scientific">Sphingobacterium oryzagri</name>
    <dbReference type="NCBI Taxonomy" id="3025669"/>
    <lineage>
        <taxon>Bacteria</taxon>
        <taxon>Pseudomonadati</taxon>
        <taxon>Bacteroidota</taxon>
        <taxon>Sphingobacteriia</taxon>
        <taxon>Sphingobacteriales</taxon>
        <taxon>Sphingobacteriaceae</taxon>
        <taxon>Sphingobacterium</taxon>
    </lineage>
</organism>
<sequence>MVRQLVTSIGKIGFLVLLANEVCAQSLSKAHRFNLADSTAWRVEFEFPERSLIEREGDGILISSYGGATLWLDSLLQGDYVISYERIVLLDSGIYDRLSDLNQFWLASEPDRQAQLDQRDGKLSSYDSLRLFYVGMGGNNNSTTRFRRYDGAGNRVLLAEKNEKSYLLQPNVYYEIKTIVSHTRGFTAFYVNGKLLFMYKGSVPPVGFFGLRQTATRQKIRNFRLSPITD</sequence>
<proteinExistence type="predicted"/>
<dbReference type="RefSeq" id="WP_274265602.1">
    <property type="nucleotide sequence ID" value="NZ_CP117880.1"/>
</dbReference>
<keyword evidence="3" id="KW-1185">Reference proteome</keyword>
<reference evidence="2 3" key="1">
    <citation type="submission" date="2023-02" db="EMBL/GenBank/DDBJ databases">
        <title>Genome sequence of Sphingobacterium sp. KACC 22765.</title>
        <authorList>
            <person name="Kim S."/>
            <person name="Heo J."/>
            <person name="Kwon S.-W."/>
        </authorList>
    </citation>
    <scope>NUCLEOTIDE SEQUENCE [LARGE SCALE GENOMIC DNA]</scope>
    <source>
        <strain evidence="2 3">KACC 22765</strain>
    </source>
</reference>
<dbReference type="Gene3D" id="2.60.120.200">
    <property type="match status" value="1"/>
</dbReference>
<dbReference type="EMBL" id="CP117880">
    <property type="protein sequence ID" value="WDF66862.1"/>
    <property type="molecule type" value="Genomic_DNA"/>
</dbReference>
<accession>A0ABY7WB28</accession>
<dbReference type="Proteomes" id="UP001221558">
    <property type="component" value="Chromosome"/>
</dbReference>
<dbReference type="Pfam" id="PF19763">
    <property type="entry name" value="DUF6250"/>
    <property type="match status" value="1"/>
</dbReference>
<feature type="domain" description="DUF6250" evidence="1">
    <location>
        <begin position="62"/>
        <end position="223"/>
    </location>
</feature>
<evidence type="ECO:0000259" key="1">
    <source>
        <dbReference type="Pfam" id="PF19763"/>
    </source>
</evidence>
<name>A0ABY7WB28_9SPHI</name>
<evidence type="ECO:0000313" key="3">
    <source>
        <dbReference type="Proteomes" id="UP001221558"/>
    </source>
</evidence>
<dbReference type="InterPro" id="IPR046217">
    <property type="entry name" value="DUF6250"/>
</dbReference>
<protein>
    <submittedName>
        <fullName evidence="2">DUF6250 domain-containing protein</fullName>
    </submittedName>
</protein>
<evidence type="ECO:0000313" key="2">
    <source>
        <dbReference type="EMBL" id="WDF66862.1"/>
    </source>
</evidence>